<keyword evidence="3" id="KW-1185">Reference proteome</keyword>
<dbReference type="EMBL" id="NGLE01000001">
    <property type="protein sequence ID" value="OTO09904.1"/>
    <property type="molecule type" value="Genomic_DNA"/>
</dbReference>
<protein>
    <submittedName>
        <fullName evidence="2">Uncharacterized protein</fullName>
    </submittedName>
</protein>
<sequence length="51" mass="5967">MKNWTVLKKIIDKGLDKIKQLGKLARALLKGKLYECRKEINLAFILLRKNV</sequence>
<dbReference type="STRING" id="1834181.A5880_000587"/>
<gene>
    <name evidence="2" type="ORF">A5880_000587</name>
    <name evidence="1" type="ORF">A5880_002689</name>
</gene>
<evidence type="ECO:0000313" key="3">
    <source>
        <dbReference type="Proteomes" id="UP000195139"/>
    </source>
</evidence>
<comment type="caution">
    <text evidence="2">The sequence shown here is derived from an EMBL/GenBank/DDBJ whole genome shotgun (WGS) entry which is preliminary data.</text>
</comment>
<proteinExistence type="predicted"/>
<accession>A0A242CI36</accession>
<dbReference type="Proteomes" id="UP000195139">
    <property type="component" value="Unassembled WGS sequence"/>
</dbReference>
<reference evidence="2" key="1">
    <citation type="submission" date="2017-05" db="EMBL/GenBank/DDBJ databases">
        <title>The Genome Sequence of Enterococcus sp. 4G2_DIV0659.</title>
        <authorList>
            <consortium name="The Broad Institute Genomics Platform"/>
            <consortium name="The Broad Institute Genomic Center for Infectious Diseases"/>
            <person name="Earl A."/>
            <person name="Manson A."/>
            <person name="Schwartman J."/>
            <person name="Gilmore M."/>
            <person name="Abouelleil A."/>
            <person name="Cao P."/>
            <person name="Chapman S."/>
            <person name="Cusick C."/>
            <person name="Shea T."/>
            <person name="Young S."/>
            <person name="Neafsey D."/>
            <person name="Nusbaum C."/>
            <person name="Birren B."/>
        </authorList>
    </citation>
    <scope>NUCLEOTIDE SEQUENCE [LARGE SCALE GENOMIC DNA]</scope>
    <source>
        <strain evidence="2">4G2_DIV0659</strain>
    </source>
</reference>
<dbReference type="EMBL" id="NGLE02000001">
    <property type="protein sequence ID" value="MEI5995099.1"/>
    <property type="molecule type" value="Genomic_DNA"/>
</dbReference>
<dbReference type="AlphaFoldDB" id="A0A242CI36"/>
<name>A0A242CI36_9ENTE</name>
<reference evidence="1 3" key="2">
    <citation type="submission" date="2018-07" db="EMBL/GenBank/DDBJ databases">
        <title>The Genome Sequence of Enterococcus sp. DIV0659b.</title>
        <authorList>
            <consortium name="The Broad Institute Genomics Platform"/>
            <consortium name="The Broad Institute Genomic Center for Infectious Diseases"/>
            <person name="Earl A."/>
            <person name="Manson A."/>
            <person name="Schwartman J."/>
            <person name="Gilmore M."/>
            <person name="Abouelleil A."/>
            <person name="Cao P."/>
            <person name="Chapman S."/>
            <person name="Cusick C."/>
            <person name="Shea T."/>
            <person name="Young S."/>
            <person name="Neafsey D."/>
            <person name="Nusbaum C."/>
            <person name="Birren B."/>
        </authorList>
    </citation>
    <scope>NUCLEOTIDE SEQUENCE [LARGE SCALE GENOMIC DNA]</scope>
    <source>
        <strain evidence="1 3">4G2_DIV0659</strain>
    </source>
</reference>
<organism evidence="2">
    <name type="scientific">Candidatus Enterococcus mansonii</name>
    <dbReference type="NCBI Taxonomy" id="1834181"/>
    <lineage>
        <taxon>Bacteria</taxon>
        <taxon>Bacillati</taxon>
        <taxon>Bacillota</taxon>
        <taxon>Bacilli</taxon>
        <taxon>Lactobacillales</taxon>
        <taxon>Enterococcaceae</taxon>
        <taxon>Enterococcus</taxon>
    </lineage>
</organism>
<evidence type="ECO:0000313" key="1">
    <source>
        <dbReference type="EMBL" id="MEI5995099.1"/>
    </source>
</evidence>
<evidence type="ECO:0000313" key="2">
    <source>
        <dbReference type="EMBL" id="OTO09904.1"/>
    </source>
</evidence>